<organism evidence="1 2">
    <name type="scientific">Bifidobacterium pseudolongum subsp. globosum</name>
    <dbReference type="NCBI Taxonomy" id="1690"/>
    <lineage>
        <taxon>Bacteria</taxon>
        <taxon>Bacillati</taxon>
        <taxon>Actinomycetota</taxon>
        <taxon>Actinomycetes</taxon>
        <taxon>Bifidobacteriales</taxon>
        <taxon>Bifidobacteriaceae</taxon>
        <taxon>Bifidobacterium</taxon>
    </lineage>
</organism>
<reference evidence="1 2" key="1">
    <citation type="submission" date="2018-12" db="EMBL/GenBank/DDBJ databases">
        <title>Unveiling genomic diversity among members of the Bifidobacterium pseudolongum species, a widely distributed gut commensal of the animal kingdom.</title>
        <authorList>
            <person name="Lugli G.A."/>
            <person name="Duranti S."/>
            <person name="Albert K."/>
            <person name="Mancabelli L."/>
            <person name="Napoli S."/>
            <person name="Viappiani A."/>
            <person name="Anzalone R."/>
            <person name="Longhi G."/>
            <person name="Milani C."/>
            <person name="Turroni F."/>
            <person name="Alessandri G."/>
            <person name="Sela D.A."/>
            <person name="Van Sinderen D."/>
            <person name="Ventura M."/>
        </authorList>
    </citation>
    <scope>NUCLEOTIDE SEQUENCE [LARGE SCALE GENOMIC DNA]</scope>
    <source>
        <strain evidence="1 2">2002B</strain>
    </source>
</reference>
<gene>
    <name evidence="1" type="ORF">PG2002B_0261</name>
</gene>
<dbReference type="Proteomes" id="UP000292655">
    <property type="component" value="Unassembled WGS sequence"/>
</dbReference>
<protein>
    <submittedName>
        <fullName evidence="1">Uncharacterized protein</fullName>
    </submittedName>
</protein>
<name>A0AB37X4J0_9BIFI</name>
<dbReference type="EMBL" id="RYUX01000002">
    <property type="protein sequence ID" value="RYQ39558.1"/>
    <property type="molecule type" value="Genomic_DNA"/>
</dbReference>
<comment type="caution">
    <text evidence="1">The sequence shown here is derived from an EMBL/GenBank/DDBJ whole genome shotgun (WGS) entry which is preliminary data.</text>
</comment>
<evidence type="ECO:0000313" key="2">
    <source>
        <dbReference type="Proteomes" id="UP000292655"/>
    </source>
</evidence>
<proteinExistence type="predicted"/>
<sequence>MRASCRFIDQMGRVSTRFSSSWSLTSRSVFVGLITIRNSRSCGRHCGCWMNALTASDDSFISALPLMCTTSPRCGCTCANARGSPCASAPWCATYDFCMPSVSTMRNPLSWFGLVGPVCRMCERRSESRSIVDHGPVPMMLASSVRAPMRLAACSTWKLPLADLVTEGAFVNSPGCGISCTCMVMSTQIWPTEMTVGSWSRCARILCRMSLSMCVGLLP</sequence>
<accession>A0AB37X4J0</accession>
<dbReference type="AlphaFoldDB" id="A0AB37X4J0"/>
<evidence type="ECO:0000313" key="1">
    <source>
        <dbReference type="EMBL" id="RYQ39558.1"/>
    </source>
</evidence>